<evidence type="ECO:0000256" key="5">
    <source>
        <dbReference type="SAM" id="MobiDB-lite"/>
    </source>
</evidence>
<dbReference type="Pfam" id="PF00828">
    <property type="entry name" value="Ribosomal_L27A"/>
    <property type="match status" value="1"/>
</dbReference>
<evidence type="ECO:0000259" key="6">
    <source>
        <dbReference type="Pfam" id="PF00828"/>
    </source>
</evidence>
<dbReference type="SUPFAM" id="SSF52080">
    <property type="entry name" value="Ribosomal proteins L15p and L18e"/>
    <property type="match status" value="1"/>
</dbReference>
<dbReference type="NCBIfam" id="TIGR01071">
    <property type="entry name" value="rplO_bact"/>
    <property type="match status" value="1"/>
</dbReference>
<proteinExistence type="inferred from homology"/>
<dbReference type="InterPro" id="IPR005749">
    <property type="entry name" value="Ribosomal_uL15_bac-type"/>
</dbReference>
<dbReference type="GO" id="GO:0019843">
    <property type="term" value="F:rRNA binding"/>
    <property type="evidence" value="ECO:0007669"/>
    <property type="project" value="UniProtKB-UniRule"/>
</dbReference>
<evidence type="ECO:0000256" key="4">
    <source>
        <dbReference type="HAMAP-Rule" id="MF_01341"/>
    </source>
</evidence>
<comment type="subunit">
    <text evidence="4">Part of the 50S ribosomal subunit.</text>
</comment>
<feature type="compositionally biased region" description="Gly residues" evidence="5">
    <location>
        <begin position="21"/>
        <end position="31"/>
    </location>
</feature>
<accession>A0A1F7KZS5</accession>
<comment type="caution">
    <text evidence="7">The sequence shown here is derived from an EMBL/GenBank/DDBJ whole genome shotgun (WGS) entry which is preliminary data.</text>
</comment>
<dbReference type="PANTHER" id="PTHR12934">
    <property type="entry name" value="50S RIBOSOMAL PROTEIN L15"/>
    <property type="match status" value="1"/>
</dbReference>
<comment type="similarity">
    <text evidence="1 4">Belongs to the universal ribosomal protein uL15 family.</text>
</comment>
<evidence type="ECO:0000313" key="7">
    <source>
        <dbReference type="EMBL" id="OGK73395.1"/>
    </source>
</evidence>
<keyword evidence="3 4" id="KW-0687">Ribonucleoprotein</keyword>
<name>A0A1F7KZS5_9BACT</name>
<evidence type="ECO:0000256" key="2">
    <source>
        <dbReference type="ARBA" id="ARBA00022980"/>
    </source>
</evidence>
<evidence type="ECO:0000256" key="3">
    <source>
        <dbReference type="ARBA" id="ARBA00023274"/>
    </source>
</evidence>
<dbReference type="GO" id="GO:0022625">
    <property type="term" value="C:cytosolic large ribosomal subunit"/>
    <property type="evidence" value="ECO:0007669"/>
    <property type="project" value="TreeGrafter"/>
</dbReference>
<dbReference type="GO" id="GO:0003735">
    <property type="term" value="F:structural constituent of ribosome"/>
    <property type="evidence" value="ECO:0007669"/>
    <property type="project" value="InterPro"/>
</dbReference>
<keyword evidence="2 4" id="KW-0689">Ribosomal protein</keyword>
<keyword evidence="4" id="KW-0694">RNA-binding</keyword>
<dbReference type="HAMAP" id="MF_01341">
    <property type="entry name" value="Ribosomal_uL15"/>
    <property type="match status" value="1"/>
</dbReference>
<dbReference type="Gene3D" id="3.100.10.10">
    <property type="match status" value="1"/>
</dbReference>
<dbReference type="GO" id="GO:0006412">
    <property type="term" value="P:translation"/>
    <property type="evidence" value="ECO:0007669"/>
    <property type="project" value="UniProtKB-UniRule"/>
</dbReference>
<reference evidence="7 8" key="1">
    <citation type="journal article" date="2016" name="Nat. Commun.">
        <title>Thousands of microbial genomes shed light on interconnected biogeochemical processes in an aquifer system.</title>
        <authorList>
            <person name="Anantharaman K."/>
            <person name="Brown C.T."/>
            <person name="Hug L.A."/>
            <person name="Sharon I."/>
            <person name="Castelle C.J."/>
            <person name="Probst A.J."/>
            <person name="Thomas B.C."/>
            <person name="Singh A."/>
            <person name="Wilkins M.J."/>
            <person name="Karaoz U."/>
            <person name="Brodie E.L."/>
            <person name="Williams K.H."/>
            <person name="Hubbard S.S."/>
            <person name="Banfield J.F."/>
        </authorList>
    </citation>
    <scope>NUCLEOTIDE SEQUENCE [LARGE SCALE GENOMIC DNA]</scope>
</reference>
<keyword evidence="4" id="KW-0699">rRNA-binding</keyword>
<organism evidence="7 8">
    <name type="scientific">Candidatus Roizmanbacteria bacterium RIFOXYD1_FULL_38_12</name>
    <dbReference type="NCBI Taxonomy" id="1802093"/>
    <lineage>
        <taxon>Bacteria</taxon>
        <taxon>Candidatus Roizmaniibacteriota</taxon>
    </lineage>
</organism>
<dbReference type="PANTHER" id="PTHR12934:SF11">
    <property type="entry name" value="LARGE RIBOSOMAL SUBUNIT PROTEIN UL15M"/>
    <property type="match status" value="1"/>
</dbReference>
<sequence>MNNFLSHLSSITIKKKKRVGRGLGSGRGAKSGRGTTRHQKARENIPLGFEGGQGRLTKRFPLLRGKGRNRSRKDKRYVIYTKDLNAMNDGDIVDVKKLKEMGFIDKKEMYPQVKVIVGGKLEKKVTVKLLISQSAKTAVEKAGGSVKSI</sequence>
<dbReference type="AlphaFoldDB" id="A0A1F7KZS5"/>
<gene>
    <name evidence="4" type="primary">rplO</name>
    <name evidence="7" type="ORF">A3K52_01205</name>
</gene>
<feature type="region of interest" description="Disordered" evidence="5">
    <location>
        <begin position="16"/>
        <end position="48"/>
    </location>
</feature>
<comment type="function">
    <text evidence="4">Binds to the 23S rRNA.</text>
</comment>
<dbReference type="Proteomes" id="UP000177050">
    <property type="component" value="Unassembled WGS sequence"/>
</dbReference>
<evidence type="ECO:0000313" key="8">
    <source>
        <dbReference type="Proteomes" id="UP000177050"/>
    </source>
</evidence>
<dbReference type="InterPro" id="IPR030878">
    <property type="entry name" value="Ribosomal_uL15"/>
</dbReference>
<evidence type="ECO:0000256" key="1">
    <source>
        <dbReference type="ARBA" id="ARBA00007320"/>
    </source>
</evidence>
<protein>
    <recommendedName>
        <fullName evidence="4">Large ribosomal subunit protein uL15</fullName>
    </recommendedName>
</protein>
<feature type="domain" description="Large ribosomal subunit protein uL15/eL18" evidence="6">
    <location>
        <begin position="88"/>
        <end position="146"/>
    </location>
</feature>
<dbReference type="InterPro" id="IPR036227">
    <property type="entry name" value="Ribosomal_uL15/eL18_sf"/>
</dbReference>
<dbReference type="InterPro" id="IPR021131">
    <property type="entry name" value="Ribosomal_uL15/eL18"/>
</dbReference>
<dbReference type="EMBL" id="MGBR01000001">
    <property type="protein sequence ID" value="OGK73395.1"/>
    <property type="molecule type" value="Genomic_DNA"/>
</dbReference>